<reference evidence="2" key="2">
    <citation type="journal article" date="2022" name="Res Sq">
        <title>Evolution of multicellular longitudinally dividing oral cavity symbionts (Neisseriaceae).</title>
        <authorList>
            <person name="Nyongesa S."/>
            <person name="Weber P."/>
            <person name="Bernet E."/>
            <person name="Pullido F."/>
            <person name="Nieckarz M."/>
            <person name="Delaby M."/>
            <person name="Nieves C."/>
            <person name="Viehboeck T."/>
            <person name="Krause N."/>
            <person name="Rivera-Millot A."/>
            <person name="Nakamura A."/>
            <person name="Vischer N."/>
            <person name="VanNieuwenhze M."/>
            <person name="Brun Y."/>
            <person name="Cava F."/>
            <person name="Bulgheresi S."/>
            <person name="Veyrier F."/>
        </authorList>
    </citation>
    <scope>NUCLEOTIDE SEQUENCE</scope>
    <source>
        <strain evidence="2">17694</strain>
    </source>
</reference>
<organism evidence="2 3">
    <name type="scientific">Conchiformibius kuhniae</name>
    <dbReference type="NCBI Taxonomy" id="211502"/>
    <lineage>
        <taxon>Bacteria</taxon>
        <taxon>Pseudomonadati</taxon>
        <taxon>Pseudomonadota</taxon>
        <taxon>Betaproteobacteria</taxon>
        <taxon>Neisseriales</taxon>
        <taxon>Neisseriaceae</taxon>
        <taxon>Conchiformibius</taxon>
    </lineage>
</organism>
<sequence>MERSHGAGCAGTAWADAFPTLLAGLRGGTSIDLSFGNVIAVPDSRHQMVERQRKTEADGFLRGLAQTDFEEARAAGNAVVPQVAQWIAQKLIKTF</sequence>
<gene>
    <name evidence="2" type="ORF">LVJ77_03970</name>
</gene>
<dbReference type="EMBL" id="CP091521">
    <property type="protein sequence ID" value="UOP05362.1"/>
    <property type="molecule type" value="Genomic_DNA"/>
</dbReference>
<name>A0A8T9MYU5_9NEIS</name>
<keyword evidence="3" id="KW-1185">Reference proteome</keyword>
<dbReference type="PROSITE" id="PS00095">
    <property type="entry name" value="C5_MTASE_2"/>
    <property type="match status" value="1"/>
</dbReference>
<evidence type="ECO:0000313" key="2">
    <source>
        <dbReference type="EMBL" id="UOP05362.1"/>
    </source>
</evidence>
<protein>
    <submittedName>
        <fullName evidence="2">Uncharacterized protein</fullName>
    </submittedName>
</protein>
<dbReference type="Proteomes" id="UP000831534">
    <property type="component" value="Chromosome"/>
</dbReference>
<reference evidence="2" key="1">
    <citation type="submission" date="2021-12" db="EMBL/GenBank/DDBJ databases">
        <authorList>
            <person name="Veyrier F.J."/>
        </authorList>
    </citation>
    <scope>NUCLEOTIDE SEQUENCE</scope>
    <source>
        <strain evidence="2">17694</strain>
    </source>
</reference>
<keyword evidence="1" id="KW-0949">S-adenosyl-L-methionine</keyword>
<dbReference type="InterPro" id="IPR031303">
    <property type="entry name" value="C5_meth_CS"/>
</dbReference>
<accession>A0A8T9MYU5</accession>
<evidence type="ECO:0000256" key="1">
    <source>
        <dbReference type="ARBA" id="ARBA00022691"/>
    </source>
</evidence>
<proteinExistence type="predicted"/>
<evidence type="ECO:0000313" key="3">
    <source>
        <dbReference type="Proteomes" id="UP000831534"/>
    </source>
</evidence>
<dbReference type="AlphaFoldDB" id="A0A8T9MYU5"/>